<keyword evidence="1" id="KW-0812">Transmembrane</keyword>
<dbReference type="EMBL" id="CP027019">
    <property type="protein sequence ID" value="AVP49219.1"/>
    <property type="molecule type" value="Genomic_DNA"/>
</dbReference>
<sequence>MFLSSLEVFGLNVPLSILVYVFSIMAGLTLLIYILNLVFRKIKQETTNNEELENIKKIELGKQHVDNEIQSILKDRKKGKKWTSLIKRITT</sequence>
<name>A0A2S0NJN3_9MOLU</name>
<dbReference type="NCBIfam" id="TIGR04561">
    <property type="entry name" value="membra_charge"/>
    <property type="match status" value="1"/>
</dbReference>
<dbReference type="AlphaFoldDB" id="A0A2S0NJN3"/>
<accession>A0A2S0NJN3</accession>
<dbReference type="Proteomes" id="UP000239250">
    <property type="component" value="Chromosome"/>
</dbReference>
<protein>
    <submittedName>
        <fullName evidence="2">Uncharacterized protein</fullName>
    </submittedName>
</protein>
<keyword evidence="1" id="KW-1133">Transmembrane helix</keyword>
<reference evidence="3" key="1">
    <citation type="submission" date="2018-02" db="EMBL/GenBank/DDBJ databases">
        <title>Firefly genomes illuminate parallel origins of bioluminescence in beetles.</title>
        <authorList>
            <person name="Fallon T.R."/>
            <person name="Lower S.E.S."/>
            <person name="Behringer M."/>
            <person name="Weng J.-K."/>
        </authorList>
    </citation>
    <scope>NUCLEOTIDE SEQUENCE [LARGE SCALE GENOMIC DNA]</scope>
</reference>
<evidence type="ECO:0000256" key="1">
    <source>
        <dbReference type="SAM" id="Phobius"/>
    </source>
</evidence>
<evidence type="ECO:0000313" key="3">
    <source>
        <dbReference type="Proteomes" id="UP000239250"/>
    </source>
</evidence>
<dbReference type="InterPro" id="IPR030825">
    <property type="entry name" value="Integral_membrane"/>
</dbReference>
<proteinExistence type="predicted"/>
<evidence type="ECO:0000313" key="2">
    <source>
        <dbReference type="EMBL" id="AVP49219.1"/>
    </source>
</evidence>
<dbReference type="RefSeq" id="WP_303662559.1">
    <property type="nucleotide sequence ID" value="NZ_CP027019.1"/>
</dbReference>
<organism evidence="2 3">
    <name type="scientific">Williamsoniiplasma luminosum</name>
    <dbReference type="NCBI Taxonomy" id="214888"/>
    <lineage>
        <taxon>Bacteria</taxon>
        <taxon>Bacillati</taxon>
        <taxon>Mycoplasmatota</taxon>
        <taxon>Mollicutes</taxon>
        <taxon>Entomoplasmatales</taxon>
        <taxon>Williamsoniiplasma</taxon>
    </lineage>
</organism>
<keyword evidence="1" id="KW-0472">Membrane</keyword>
<feature type="transmembrane region" description="Helical" evidence="1">
    <location>
        <begin position="17"/>
        <end position="39"/>
    </location>
</feature>
<gene>
    <name evidence="2" type="ORF">C5T88_01320</name>
</gene>